<dbReference type="RefSeq" id="WP_020282314.1">
    <property type="nucleotide sequence ID" value="NZ_CP015630.1"/>
</dbReference>
<proteinExistence type="predicted"/>
<feature type="signal peptide" evidence="1">
    <location>
        <begin position="1"/>
        <end position="24"/>
    </location>
</feature>
<gene>
    <name evidence="2" type="ORF">A7978_04735</name>
</gene>
<dbReference type="Proteomes" id="UP000264231">
    <property type="component" value="Plasmid lp159"/>
</dbReference>
<name>A0A172XCY0_BORTU</name>
<dbReference type="AlphaFoldDB" id="A0A172XCY0"/>
<evidence type="ECO:0000313" key="3">
    <source>
        <dbReference type="Proteomes" id="UP000264231"/>
    </source>
</evidence>
<keyword evidence="2" id="KW-0614">Plasmid</keyword>
<dbReference type="EMBL" id="CP015630">
    <property type="protein sequence ID" value="ANF34419.1"/>
    <property type="molecule type" value="Genomic_DNA"/>
</dbReference>
<evidence type="ECO:0000256" key="1">
    <source>
        <dbReference type="SAM" id="SignalP"/>
    </source>
</evidence>
<evidence type="ECO:0008006" key="4">
    <source>
        <dbReference type="Google" id="ProtNLM"/>
    </source>
</evidence>
<keyword evidence="1" id="KW-0732">Signal</keyword>
<evidence type="ECO:0000313" key="2">
    <source>
        <dbReference type="EMBL" id="ANF34419.1"/>
    </source>
</evidence>
<sequence length="173" mass="19924">MVVKKLILKLLFAVGLLVFFNACTKESQDFAVSYSSNDNSSLRFELKLVNNSGSLALLYSSYSNLVNIYFKLKSEDSIYLKTIELDGSFIHINDEDEYLTKHPINVFSKNVRAASVFFDFNRCKDEWKNLIADSNDGYLKFSVICVEEESKLEKKYEFRVSAVNLSKFMDILQ</sequence>
<organism evidence="2 3">
    <name type="scientific">Borrelia turicatae</name>
    <dbReference type="NCBI Taxonomy" id="142"/>
    <lineage>
        <taxon>Bacteria</taxon>
        <taxon>Pseudomonadati</taxon>
        <taxon>Spirochaetota</taxon>
        <taxon>Spirochaetia</taxon>
        <taxon>Spirochaetales</taxon>
        <taxon>Borreliaceae</taxon>
        <taxon>Borrelia</taxon>
    </lineage>
</organism>
<feature type="chain" id="PRO_5008003324" description="Lipoprotein" evidence="1">
    <location>
        <begin position="25"/>
        <end position="173"/>
    </location>
</feature>
<accession>A0A172XCY0</accession>
<reference evidence="2 3" key="1">
    <citation type="submission" date="2016-05" db="EMBL/GenBank/DDBJ databases">
        <title>Chromosome and linear plasmid sequence of a 2015 human isolate of tick-borne relapsing fever spirochete, Borrelia turicatae.</title>
        <authorList>
            <person name="Kingry L.C."/>
            <person name="Dhwani B."/>
            <person name="Replogle A."/>
            <person name="Sexton C."/>
            <person name="Rowe L."/>
            <person name="Stermole B.M."/>
            <person name="Christensen A.M."/>
            <person name="Schriefer M.E."/>
        </authorList>
    </citation>
    <scope>NUCLEOTIDE SEQUENCE [LARGE SCALE GENOMIC DNA]</scope>
    <source>
        <strain evidence="2 3">BTE5EL</strain>
        <plasmid evidence="2 3">lp159</plasmid>
    </source>
</reference>
<geneLocation type="plasmid" evidence="2 3">
    <name>lp159</name>
</geneLocation>
<protein>
    <recommendedName>
        <fullName evidence="4">Lipoprotein</fullName>
    </recommendedName>
</protein>